<keyword evidence="5" id="KW-0808">Transferase</keyword>
<reference evidence="5 6" key="1">
    <citation type="submission" date="2014-08" db="EMBL/GenBank/DDBJ databases">
        <title>Comparative genomics of the Paenibacillus odorifer group.</title>
        <authorList>
            <person name="den Bakker H.C."/>
            <person name="Tsai Y.-C."/>
            <person name="Martin N."/>
            <person name="Korlach J."/>
            <person name="Wiedmann M."/>
        </authorList>
    </citation>
    <scope>NUCLEOTIDE SEQUENCE [LARGE SCALE GENOMIC DNA]</scope>
    <source>
        <strain evidence="5 6">DSM 15220</strain>
    </source>
</reference>
<dbReference type="CDD" id="cd04651">
    <property type="entry name" value="LbH_G1P_AT_C"/>
    <property type="match status" value="1"/>
</dbReference>
<dbReference type="Gene3D" id="2.160.10.10">
    <property type="entry name" value="Hexapeptide repeat proteins"/>
    <property type="match status" value="1"/>
</dbReference>
<keyword evidence="5" id="KW-0548">Nucleotidyltransferase</keyword>
<feature type="domain" description="Nucleotidyl transferase" evidence="3">
    <location>
        <begin position="16"/>
        <end position="177"/>
    </location>
</feature>
<dbReference type="STRING" id="189425.PGRAT_03295"/>
<dbReference type="GO" id="GO:0008878">
    <property type="term" value="F:glucose-1-phosphate adenylyltransferase activity"/>
    <property type="evidence" value="ECO:0007669"/>
    <property type="project" value="InterPro"/>
</dbReference>
<proteinExistence type="inferred from homology"/>
<name>A0A089M0R9_9BACL</name>
<dbReference type="InterPro" id="IPR029044">
    <property type="entry name" value="Nucleotide-diphossugar_trans"/>
</dbReference>
<dbReference type="OrthoDB" id="9801810at2"/>
<dbReference type="KEGG" id="pgm:PGRAT_03295"/>
<dbReference type="eggNOG" id="COG0448">
    <property type="taxonomic scope" value="Bacteria"/>
</dbReference>
<dbReference type="SUPFAM" id="SSF53448">
    <property type="entry name" value="Nucleotide-diphospho-sugar transferases"/>
    <property type="match status" value="1"/>
</dbReference>
<dbReference type="RefSeq" id="WP_042266014.1">
    <property type="nucleotide sequence ID" value="NZ_CP009287.1"/>
</dbReference>
<dbReference type="CDD" id="cd02508">
    <property type="entry name" value="ADP_Glucose_PP"/>
    <property type="match status" value="1"/>
</dbReference>
<evidence type="ECO:0000259" key="3">
    <source>
        <dbReference type="Pfam" id="PF00483"/>
    </source>
</evidence>
<dbReference type="Pfam" id="PF24894">
    <property type="entry name" value="Hexapep_GlmU"/>
    <property type="match status" value="1"/>
</dbReference>
<dbReference type="Proteomes" id="UP000029500">
    <property type="component" value="Chromosome"/>
</dbReference>
<evidence type="ECO:0000313" key="6">
    <source>
        <dbReference type="Proteomes" id="UP000029500"/>
    </source>
</evidence>
<dbReference type="SUPFAM" id="SSF51161">
    <property type="entry name" value="Trimeric LpxA-like enzymes"/>
    <property type="match status" value="1"/>
</dbReference>
<evidence type="ECO:0000259" key="4">
    <source>
        <dbReference type="Pfam" id="PF24894"/>
    </source>
</evidence>
<dbReference type="AlphaFoldDB" id="A0A089M0R9"/>
<organism evidence="5 6">
    <name type="scientific">Paenibacillus graminis</name>
    <dbReference type="NCBI Taxonomy" id="189425"/>
    <lineage>
        <taxon>Bacteria</taxon>
        <taxon>Bacillati</taxon>
        <taxon>Bacillota</taxon>
        <taxon>Bacilli</taxon>
        <taxon>Bacillales</taxon>
        <taxon>Paenibacillaceae</taxon>
        <taxon>Paenibacillus</taxon>
    </lineage>
</organism>
<comment type="similarity">
    <text evidence="1">Belongs to the bacterial/plant glucose-1-phosphate adenylyltransferase family.</text>
</comment>
<accession>A0A089M0R9</accession>
<gene>
    <name evidence="5" type="ORF">PGRAT_03295</name>
</gene>
<evidence type="ECO:0000313" key="5">
    <source>
        <dbReference type="EMBL" id="AIQ66782.1"/>
    </source>
</evidence>
<dbReference type="InterPro" id="IPR011831">
    <property type="entry name" value="ADP-Glc_PPase"/>
</dbReference>
<protein>
    <submittedName>
        <fullName evidence="5">Glucose-1-phosphate adenylyltransferase subunit GlgD</fullName>
    </submittedName>
</protein>
<sequence>MKELMGVINLDHELDKLNELTYFRCGAAVPFASRYRLIDFVLSNMMRAELESVGLFVRRKYRSLMDHLGDGKSWDMNRKHGGLFILPPDWNDPTDTSLGDLQHYHNNLDFFKRASAKYIVFSGSQHINTVDLQEVYQYHLEKGADVTLVYKKIDQLQPEHDPCLRVEVDEDSNVTEIHQEKDHPNVYLDIFIMEKKLFLEQVEYCIAHGESYFFRDAVQKNRHKFKITAYEYTGYHAVINSLESYYKNSLNLLQQDNYFGLFKENPVQTKIKYEAPTRYLDSAEVSNSLVANGCIIAGTVENSVIFRGVQIRKGARIVNSVIMQKCVIEENAVIENVIMDKDVHLSKDRILVGDSKRPFVIAKSSKI</sequence>
<dbReference type="InterPro" id="IPR011004">
    <property type="entry name" value="Trimer_LpxA-like_sf"/>
</dbReference>
<dbReference type="HOGENOM" id="CLU_029499_14_0_9"/>
<dbReference type="Gene3D" id="3.90.550.10">
    <property type="entry name" value="Spore Coat Polysaccharide Biosynthesis Protein SpsA, Chain A"/>
    <property type="match status" value="1"/>
</dbReference>
<feature type="domain" description="Glucose-1-phosphate adenylyltransferase/Bifunctional protein GlmU-like C-terminal hexapeptide" evidence="4">
    <location>
        <begin position="283"/>
        <end position="348"/>
    </location>
</feature>
<dbReference type="PANTHER" id="PTHR43523">
    <property type="entry name" value="GLUCOSE-1-PHOSPHATE ADENYLYLTRANSFERASE-RELATED"/>
    <property type="match status" value="1"/>
</dbReference>
<dbReference type="InterPro" id="IPR056818">
    <property type="entry name" value="GlmU/GlgC-like_hexapep"/>
</dbReference>
<evidence type="ECO:0000256" key="2">
    <source>
        <dbReference type="ARBA" id="ARBA00023056"/>
    </source>
</evidence>
<dbReference type="InterPro" id="IPR005835">
    <property type="entry name" value="NTP_transferase_dom"/>
</dbReference>
<keyword evidence="6" id="KW-1185">Reference proteome</keyword>
<dbReference type="GO" id="GO:0005978">
    <property type="term" value="P:glycogen biosynthetic process"/>
    <property type="evidence" value="ECO:0007669"/>
    <property type="project" value="UniProtKB-KW"/>
</dbReference>
<keyword evidence="2" id="KW-0320">Glycogen biosynthesis</keyword>
<dbReference type="Pfam" id="PF00483">
    <property type="entry name" value="NTP_transferase"/>
    <property type="match status" value="1"/>
</dbReference>
<dbReference type="EMBL" id="CP009287">
    <property type="protein sequence ID" value="AIQ66782.1"/>
    <property type="molecule type" value="Genomic_DNA"/>
</dbReference>
<dbReference type="PANTHER" id="PTHR43523:SF6">
    <property type="entry name" value="GLYCOGEN BIOSYNTHESIS PROTEIN GLGD"/>
    <property type="match status" value="1"/>
</dbReference>
<evidence type="ECO:0000256" key="1">
    <source>
        <dbReference type="ARBA" id="ARBA00010443"/>
    </source>
</evidence>
<dbReference type="NCBIfam" id="TIGR02092">
    <property type="entry name" value="glgD"/>
    <property type="match status" value="1"/>
</dbReference>
<dbReference type="InterPro" id="IPR011832">
    <property type="entry name" value="GlgDAde_trans"/>
</dbReference>